<reference evidence="15 16" key="1">
    <citation type="submission" date="2015-09" db="EMBL/GenBank/DDBJ databases">
        <title>Draft genome sequence of a Caloramator mitchellensis, a moderate thermophile from the Great Artesian Basin of Australia.</title>
        <authorList>
            <person name="Patel B.K."/>
        </authorList>
    </citation>
    <scope>NUCLEOTIDE SEQUENCE [LARGE SCALE GENOMIC DNA]</scope>
    <source>
        <strain evidence="15 16">VF08</strain>
    </source>
</reference>
<dbReference type="STRING" id="908809.ABG79_01297"/>
<keyword evidence="10 13" id="KW-1133">Transmembrane helix</keyword>
<evidence type="ECO:0000256" key="7">
    <source>
        <dbReference type="ARBA" id="ARBA00022723"/>
    </source>
</evidence>
<feature type="transmembrane region" description="Helical" evidence="13">
    <location>
        <begin position="85"/>
        <end position="111"/>
    </location>
</feature>
<keyword evidence="5" id="KW-0645">Protease</keyword>
<feature type="domain" description="Peptidase M50" evidence="14">
    <location>
        <begin position="117"/>
        <end position="156"/>
    </location>
</feature>
<keyword evidence="11" id="KW-0482">Metalloprotease</keyword>
<comment type="similarity">
    <text evidence="3">Belongs to the peptidase M50B family.</text>
</comment>
<dbReference type="OrthoDB" id="9800627at2"/>
<evidence type="ECO:0000313" key="15">
    <source>
        <dbReference type="EMBL" id="KRQ86806.1"/>
    </source>
</evidence>
<evidence type="ECO:0000256" key="1">
    <source>
        <dbReference type="ARBA" id="ARBA00001947"/>
    </source>
</evidence>
<evidence type="ECO:0000256" key="11">
    <source>
        <dbReference type="ARBA" id="ARBA00023049"/>
    </source>
</evidence>
<dbReference type="AlphaFoldDB" id="A0A0R3JTF2"/>
<dbReference type="InterPro" id="IPR008915">
    <property type="entry name" value="Peptidase_M50"/>
</dbReference>
<comment type="caution">
    <text evidence="15">The sequence shown here is derived from an EMBL/GenBank/DDBJ whole genome shotgun (WGS) entry which is preliminary data.</text>
</comment>
<keyword evidence="9" id="KW-0862">Zinc</keyword>
<organism evidence="15 16">
    <name type="scientific">Caloramator mitchellensis</name>
    <dbReference type="NCBI Taxonomy" id="908809"/>
    <lineage>
        <taxon>Bacteria</taxon>
        <taxon>Bacillati</taxon>
        <taxon>Bacillota</taxon>
        <taxon>Clostridia</taxon>
        <taxon>Eubacteriales</taxon>
        <taxon>Clostridiaceae</taxon>
        <taxon>Caloramator</taxon>
    </lineage>
</organism>
<dbReference type="Pfam" id="PF02163">
    <property type="entry name" value="Peptidase_M50"/>
    <property type="match status" value="1"/>
</dbReference>
<evidence type="ECO:0000256" key="5">
    <source>
        <dbReference type="ARBA" id="ARBA00022670"/>
    </source>
</evidence>
<dbReference type="CDD" id="cd06158">
    <property type="entry name" value="S2P-M50_like_1"/>
    <property type="match status" value="1"/>
</dbReference>
<feature type="transmembrane region" description="Helical" evidence="13">
    <location>
        <begin position="184"/>
        <end position="204"/>
    </location>
</feature>
<dbReference type="InterPro" id="IPR044537">
    <property type="entry name" value="Rip2-like"/>
</dbReference>
<dbReference type="InterPro" id="IPR052348">
    <property type="entry name" value="Metallopeptidase_M50B"/>
</dbReference>
<sequence>MFSYNVATFILTAIAIIISLSVHEFSHALVSTAHGDETPSFYGRLTINPFAHIDLMGMISLFIFKFGWAKPVPINPNNYKNRRIGIILTSAAGPLSNLVLAFFSAAVYFAFEPTSESIVYFLRDLIVINSGLAVFNILPLPPLDGSKIFAEVFRGKAAEFIYSMEGKGTFILFLLLMFSPFQRFISTIINLTIGGIIALAIQLVSR</sequence>
<evidence type="ECO:0000256" key="3">
    <source>
        <dbReference type="ARBA" id="ARBA00007931"/>
    </source>
</evidence>
<keyword evidence="7" id="KW-0479">Metal-binding</keyword>
<dbReference type="GO" id="GO:0046872">
    <property type="term" value="F:metal ion binding"/>
    <property type="evidence" value="ECO:0007669"/>
    <property type="project" value="UniProtKB-KW"/>
</dbReference>
<dbReference type="GO" id="GO:0005886">
    <property type="term" value="C:plasma membrane"/>
    <property type="evidence" value="ECO:0007669"/>
    <property type="project" value="UniProtKB-SubCell"/>
</dbReference>
<evidence type="ECO:0000313" key="16">
    <source>
        <dbReference type="Proteomes" id="UP000052015"/>
    </source>
</evidence>
<dbReference type="Proteomes" id="UP000052015">
    <property type="component" value="Unassembled WGS sequence"/>
</dbReference>
<evidence type="ECO:0000256" key="9">
    <source>
        <dbReference type="ARBA" id="ARBA00022833"/>
    </source>
</evidence>
<evidence type="ECO:0000256" key="4">
    <source>
        <dbReference type="ARBA" id="ARBA00022475"/>
    </source>
</evidence>
<comment type="cofactor">
    <cofactor evidence="1">
        <name>Zn(2+)</name>
        <dbReference type="ChEBI" id="CHEBI:29105"/>
    </cofactor>
</comment>
<evidence type="ECO:0000256" key="8">
    <source>
        <dbReference type="ARBA" id="ARBA00022801"/>
    </source>
</evidence>
<keyword evidence="12 13" id="KW-0472">Membrane</keyword>
<protein>
    <submittedName>
        <fullName evidence="15">Peptidase family M50</fullName>
    </submittedName>
</protein>
<dbReference type="PANTHER" id="PTHR35864">
    <property type="entry name" value="ZINC METALLOPROTEASE MJ0611-RELATED"/>
    <property type="match status" value="1"/>
</dbReference>
<evidence type="ECO:0000259" key="14">
    <source>
        <dbReference type="Pfam" id="PF02163"/>
    </source>
</evidence>
<evidence type="ECO:0000256" key="12">
    <source>
        <dbReference type="ARBA" id="ARBA00023136"/>
    </source>
</evidence>
<dbReference type="EMBL" id="LKHP01000006">
    <property type="protein sequence ID" value="KRQ86806.1"/>
    <property type="molecule type" value="Genomic_DNA"/>
</dbReference>
<gene>
    <name evidence="15" type="ORF">ABG79_01297</name>
</gene>
<evidence type="ECO:0000256" key="6">
    <source>
        <dbReference type="ARBA" id="ARBA00022692"/>
    </source>
</evidence>
<name>A0A0R3JTF2_CALMK</name>
<comment type="subcellular location">
    <subcellularLocation>
        <location evidence="2">Cell membrane</location>
        <topology evidence="2">Multi-pass membrane protein</topology>
    </subcellularLocation>
</comment>
<dbReference type="PANTHER" id="PTHR35864:SF1">
    <property type="entry name" value="ZINC METALLOPROTEASE YWHC-RELATED"/>
    <property type="match status" value="1"/>
</dbReference>
<evidence type="ECO:0000256" key="10">
    <source>
        <dbReference type="ARBA" id="ARBA00022989"/>
    </source>
</evidence>
<accession>A0A0R3JTF2</accession>
<keyword evidence="4" id="KW-1003">Cell membrane</keyword>
<keyword evidence="16" id="KW-1185">Reference proteome</keyword>
<proteinExistence type="inferred from homology"/>
<keyword evidence="6 13" id="KW-0812">Transmembrane</keyword>
<evidence type="ECO:0000256" key="2">
    <source>
        <dbReference type="ARBA" id="ARBA00004651"/>
    </source>
</evidence>
<feature type="transmembrane region" description="Helical" evidence="13">
    <location>
        <begin position="45"/>
        <end position="64"/>
    </location>
</feature>
<dbReference type="RefSeq" id="WP_057978325.1">
    <property type="nucleotide sequence ID" value="NZ_LKHP01000006.1"/>
</dbReference>
<keyword evidence="8" id="KW-0378">Hydrolase</keyword>
<dbReference type="GO" id="GO:0008237">
    <property type="term" value="F:metallopeptidase activity"/>
    <property type="evidence" value="ECO:0007669"/>
    <property type="project" value="UniProtKB-KW"/>
</dbReference>
<evidence type="ECO:0000256" key="13">
    <source>
        <dbReference type="SAM" id="Phobius"/>
    </source>
</evidence>
<dbReference type="GO" id="GO:0006508">
    <property type="term" value="P:proteolysis"/>
    <property type="evidence" value="ECO:0007669"/>
    <property type="project" value="UniProtKB-KW"/>
</dbReference>